<dbReference type="InterPro" id="IPR000008">
    <property type="entry name" value="C2_dom"/>
</dbReference>
<dbReference type="CDD" id="cd08379">
    <property type="entry name" value="C2D_MCTP_PRT_plant"/>
    <property type="match status" value="1"/>
</dbReference>
<dbReference type="Gene3D" id="2.60.40.150">
    <property type="entry name" value="C2 domain"/>
    <property type="match status" value="3"/>
</dbReference>
<feature type="domain" description="C2" evidence="9">
    <location>
        <begin position="1"/>
        <end position="104"/>
    </location>
</feature>
<keyword evidence="5" id="KW-0106">Calcium</keyword>
<dbReference type="InterPro" id="IPR047259">
    <property type="entry name" value="QUIRKY-like"/>
</dbReference>
<protein>
    <recommendedName>
        <fullName evidence="9">C2 domain-containing protein</fullName>
    </recommendedName>
</protein>
<keyword evidence="6 8" id="KW-1133">Transmembrane helix</keyword>
<evidence type="ECO:0000313" key="11">
    <source>
        <dbReference type="Proteomes" id="UP000826656"/>
    </source>
</evidence>
<evidence type="ECO:0000256" key="8">
    <source>
        <dbReference type="SAM" id="Phobius"/>
    </source>
</evidence>
<dbReference type="SUPFAM" id="SSF49562">
    <property type="entry name" value="C2 domain (Calcium/lipid-binding domain, CaLB)"/>
    <property type="match status" value="3"/>
</dbReference>
<dbReference type="CDD" id="cd04019">
    <property type="entry name" value="C2C_MCTP_PRT_plant"/>
    <property type="match status" value="1"/>
</dbReference>
<dbReference type="InterPro" id="IPR047258">
    <property type="entry name" value="C2C_MCTP_PRT_plant"/>
</dbReference>
<organism evidence="10 11">
    <name type="scientific">Solanum tuberosum</name>
    <name type="common">Potato</name>
    <dbReference type="NCBI Taxonomy" id="4113"/>
    <lineage>
        <taxon>Eukaryota</taxon>
        <taxon>Viridiplantae</taxon>
        <taxon>Streptophyta</taxon>
        <taxon>Embryophyta</taxon>
        <taxon>Tracheophyta</taxon>
        <taxon>Spermatophyta</taxon>
        <taxon>Magnoliopsida</taxon>
        <taxon>eudicotyledons</taxon>
        <taxon>Gunneridae</taxon>
        <taxon>Pentapetalae</taxon>
        <taxon>asterids</taxon>
        <taxon>lamiids</taxon>
        <taxon>Solanales</taxon>
        <taxon>Solanaceae</taxon>
        <taxon>Solanoideae</taxon>
        <taxon>Solaneae</taxon>
        <taxon>Solanum</taxon>
    </lineage>
</organism>
<evidence type="ECO:0000256" key="3">
    <source>
        <dbReference type="ARBA" id="ARBA00022692"/>
    </source>
</evidence>
<evidence type="ECO:0000256" key="1">
    <source>
        <dbReference type="ARBA" id="ARBA00004141"/>
    </source>
</evidence>
<dbReference type="Pfam" id="PF00168">
    <property type="entry name" value="C2"/>
    <property type="match status" value="3"/>
</dbReference>
<dbReference type="PANTHER" id="PTHR31425:SF40">
    <property type="entry name" value="PROTEIN QUIRKY-LIKE ISOFORM X1"/>
    <property type="match status" value="1"/>
</dbReference>
<dbReference type="InterPro" id="IPR013583">
    <property type="entry name" value="MCTP_C"/>
</dbReference>
<comment type="similarity">
    <text evidence="2">Belongs to the MCTP family.</text>
</comment>
<proteinExistence type="inferred from homology"/>
<keyword evidence="4" id="KW-0677">Repeat</keyword>
<feature type="domain" description="C2" evidence="9">
    <location>
        <begin position="114"/>
        <end position="236"/>
    </location>
</feature>
<evidence type="ECO:0000256" key="7">
    <source>
        <dbReference type="ARBA" id="ARBA00023136"/>
    </source>
</evidence>
<evidence type="ECO:0000256" key="4">
    <source>
        <dbReference type="ARBA" id="ARBA00022737"/>
    </source>
</evidence>
<keyword evidence="7 8" id="KW-0472">Membrane</keyword>
<comment type="subcellular location">
    <subcellularLocation>
        <location evidence="1">Membrane</location>
        <topology evidence="1">Multi-pass membrane protein</topology>
    </subcellularLocation>
</comment>
<evidence type="ECO:0000259" key="9">
    <source>
        <dbReference type="PROSITE" id="PS50004"/>
    </source>
</evidence>
<dbReference type="PRINTS" id="PR00360">
    <property type="entry name" value="C2DOMAIN"/>
</dbReference>
<feature type="transmembrane region" description="Helical" evidence="8">
    <location>
        <begin position="530"/>
        <end position="557"/>
    </location>
</feature>
<dbReference type="SMART" id="SM00239">
    <property type="entry name" value="C2"/>
    <property type="match status" value="3"/>
</dbReference>
<evidence type="ECO:0000256" key="6">
    <source>
        <dbReference type="ARBA" id="ARBA00022989"/>
    </source>
</evidence>
<dbReference type="PANTHER" id="PTHR31425">
    <property type="entry name" value="PHOSPHORIBOSYLANTHRANILATE TRANSFERASE ISOFORM 1"/>
    <property type="match status" value="1"/>
</dbReference>
<name>A0ABQ7VBY6_SOLTU</name>
<evidence type="ECO:0000256" key="2">
    <source>
        <dbReference type="ARBA" id="ARBA00007923"/>
    </source>
</evidence>
<dbReference type="InterPro" id="IPR047255">
    <property type="entry name" value="C2D_MCTP_PRT_plant"/>
</dbReference>
<comment type="caution">
    <text evidence="10">The sequence shown here is derived from an EMBL/GenBank/DDBJ whole genome shotgun (WGS) entry which is preliminary data.</text>
</comment>
<gene>
    <name evidence="10" type="ORF">KY290_017672</name>
</gene>
<sequence>MQYLFVRVVKARDLPTKHLTGRLDPYVEVKLGNNKDKTRHFEKTTNPEWNQMFVFSHDRIEASLLEVTVKDKDFWYRLDDRRGYKVKGELLLALWMGTQAEEIFPESWHSDDASSADVMENIRSKVYLLPKLWYLRVDVFKAQDLIPSDEYRLPEVFVKASLGNQTRRTKFANRESFNPVWDESLMFVAVEPFDVLILSVEDKVASDKDEVLGRCVVPLSDVEMRLDEKPVRCLWYEFVKQATIRGEKEEKIRSVGNILMSISLEGGYHVLDESTCDSSDLRTTAKQLWKSSIGVLELGILNAQGLKPMKRKDGQATTDAYCVAKYGVKWVTTRTITNSLSPTWNEHYNWEVFDPCTVLTIGVFDNSNLQGGDKVEGAKDSRIGKVRIRLSTLQADRVYALSYPLMLFDNAGVRKTGEIYLTVRFICSSSLNTTYLYSQPLLPKMHYLQNLTKASESYLRHQAQQIIIMRLNRADPPMGKAVVEYMLESGPSMWSIRKSRVNFFRLMAILEAVAKRFDHICNWRNPIITFLIHILFIILVLNPKLILPTFFLSLSLISIWNYRKKPMHPPLTDTCLSCADTALPDELSEEFDGFPTSFSPDIVSMRYDRLRMIAATIQTVVGDWATQGERLERP</sequence>
<keyword evidence="3 8" id="KW-0812">Transmembrane</keyword>
<dbReference type="PROSITE" id="PS50004">
    <property type="entry name" value="C2"/>
    <property type="match status" value="3"/>
</dbReference>
<dbReference type="EMBL" id="JAIVGD010000013">
    <property type="protein sequence ID" value="KAH0761599.1"/>
    <property type="molecule type" value="Genomic_DNA"/>
</dbReference>
<accession>A0ABQ7VBY6</accession>
<keyword evidence="11" id="KW-1185">Reference proteome</keyword>
<reference evidence="10 11" key="1">
    <citation type="journal article" date="2021" name="bioRxiv">
        <title>Chromosome-scale and haplotype-resolved genome assembly of a tetraploid potato cultivar.</title>
        <authorList>
            <person name="Sun H."/>
            <person name="Jiao W.-B."/>
            <person name="Krause K."/>
            <person name="Campoy J.A."/>
            <person name="Goel M."/>
            <person name="Folz-Donahue K."/>
            <person name="Kukat C."/>
            <person name="Huettel B."/>
            <person name="Schneeberger K."/>
        </authorList>
    </citation>
    <scope>NUCLEOTIDE SEQUENCE [LARGE SCALE GENOMIC DNA]</scope>
    <source>
        <strain evidence="10">SolTubOtavaFocal</strain>
        <tissue evidence="10">Leaves</tissue>
    </source>
</reference>
<feature type="domain" description="C2" evidence="9">
    <location>
        <begin position="277"/>
        <end position="403"/>
    </location>
</feature>
<dbReference type="Pfam" id="PF08372">
    <property type="entry name" value="PRT_C"/>
    <property type="match status" value="1"/>
</dbReference>
<evidence type="ECO:0000256" key="5">
    <source>
        <dbReference type="ARBA" id="ARBA00022837"/>
    </source>
</evidence>
<dbReference type="Proteomes" id="UP000826656">
    <property type="component" value="Unassembled WGS sequence"/>
</dbReference>
<dbReference type="InterPro" id="IPR035892">
    <property type="entry name" value="C2_domain_sf"/>
</dbReference>
<evidence type="ECO:0000313" key="10">
    <source>
        <dbReference type="EMBL" id="KAH0761599.1"/>
    </source>
</evidence>